<protein>
    <submittedName>
        <fullName evidence="2">Uncharacterized protein</fullName>
    </submittedName>
</protein>
<dbReference type="AlphaFoldDB" id="A0A7J6MH15"/>
<feature type="transmembrane region" description="Helical" evidence="1">
    <location>
        <begin position="12"/>
        <end position="33"/>
    </location>
</feature>
<evidence type="ECO:0000313" key="2">
    <source>
        <dbReference type="EMBL" id="KAF4670726.1"/>
    </source>
</evidence>
<reference evidence="2 3" key="1">
    <citation type="submission" date="2020-04" db="EMBL/GenBank/DDBJ databases">
        <title>Perkinsus chesapeaki whole genome sequence.</title>
        <authorList>
            <person name="Bogema D.R."/>
        </authorList>
    </citation>
    <scope>NUCLEOTIDE SEQUENCE [LARGE SCALE GENOMIC DNA]</scope>
    <source>
        <strain evidence="2">ATCC PRA-425</strain>
    </source>
</reference>
<gene>
    <name evidence="2" type="ORF">FOL47_001875</name>
</gene>
<feature type="transmembrane region" description="Helical" evidence="1">
    <location>
        <begin position="78"/>
        <end position="103"/>
    </location>
</feature>
<keyword evidence="3" id="KW-1185">Reference proteome</keyword>
<dbReference type="Proteomes" id="UP000591131">
    <property type="component" value="Unassembled WGS sequence"/>
</dbReference>
<keyword evidence="1" id="KW-1133">Transmembrane helix</keyword>
<keyword evidence="1" id="KW-0812">Transmembrane</keyword>
<evidence type="ECO:0000256" key="1">
    <source>
        <dbReference type="SAM" id="Phobius"/>
    </source>
</evidence>
<feature type="transmembrane region" description="Helical" evidence="1">
    <location>
        <begin position="229"/>
        <end position="256"/>
    </location>
</feature>
<dbReference type="EMBL" id="JAAPAO010000147">
    <property type="protein sequence ID" value="KAF4670726.1"/>
    <property type="molecule type" value="Genomic_DNA"/>
</dbReference>
<name>A0A7J6MH15_PERCH</name>
<sequence length="289" mass="31623">MGCCTNCSKGINYVYNIFLFALGGVVAGISIWYLQSDWRDLMQQWWIWIAVVVGFIMMIFAVISCFATKNQNRCMLVIFWLVSAGLLCLYIVVACGASSFYGISNDLKHMAPAQLNYLGGDNKRAYDHIREGYGGVFRDDNCNVTCTPDNAFVTCGEVTCDNSDVENRMAKWVIGGTTLNDDDFVRQTSSAYNQCLQESVNADGINGDVAAANGWCASNVEVISTVSDYALGALIGLWVVAFFALPPVVFTCVLICGKKNKKHQEQAYPQTATVTSVQVPPNGVKVVQV</sequence>
<evidence type="ECO:0000313" key="3">
    <source>
        <dbReference type="Proteomes" id="UP000591131"/>
    </source>
</evidence>
<accession>A0A7J6MH15</accession>
<keyword evidence="1" id="KW-0472">Membrane</keyword>
<dbReference type="OrthoDB" id="438211at2759"/>
<proteinExistence type="predicted"/>
<organism evidence="2 3">
    <name type="scientific">Perkinsus chesapeaki</name>
    <name type="common">Clam parasite</name>
    <name type="synonym">Perkinsus andrewsi</name>
    <dbReference type="NCBI Taxonomy" id="330153"/>
    <lineage>
        <taxon>Eukaryota</taxon>
        <taxon>Sar</taxon>
        <taxon>Alveolata</taxon>
        <taxon>Perkinsozoa</taxon>
        <taxon>Perkinsea</taxon>
        <taxon>Perkinsida</taxon>
        <taxon>Perkinsidae</taxon>
        <taxon>Perkinsus</taxon>
    </lineage>
</organism>
<feature type="transmembrane region" description="Helical" evidence="1">
    <location>
        <begin position="45"/>
        <end position="66"/>
    </location>
</feature>
<comment type="caution">
    <text evidence="2">The sequence shown here is derived from an EMBL/GenBank/DDBJ whole genome shotgun (WGS) entry which is preliminary data.</text>
</comment>
<dbReference type="PRINTS" id="PR00259">
    <property type="entry name" value="TMFOUR"/>
</dbReference>